<keyword evidence="12" id="KW-0411">Iron-sulfur</keyword>
<evidence type="ECO:0000256" key="4">
    <source>
        <dbReference type="ARBA" id="ARBA00022485"/>
    </source>
</evidence>
<evidence type="ECO:0000256" key="14">
    <source>
        <dbReference type="ARBA" id="ARBA00052219"/>
    </source>
</evidence>
<evidence type="ECO:0000259" key="17">
    <source>
        <dbReference type="PROSITE" id="PS51656"/>
    </source>
</evidence>
<evidence type="ECO:0000256" key="13">
    <source>
        <dbReference type="ARBA" id="ARBA00023192"/>
    </source>
</evidence>
<dbReference type="SUPFAM" id="SSF63380">
    <property type="entry name" value="Riboflavin synthase domain-like"/>
    <property type="match status" value="1"/>
</dbReference>
<dbReference type="EMBL" id="SJPN01000024">
    <property type="protein sequence ID" value="TWT89327.1"/>
    <property type="molecule type" value="Genomic_DNA"/>
</dbReference>
<dbReference type="GO" id="GO:0019344">
    <property type="term" value="P:cysteine biosynthetic process"/>
    <property type="evidence" value="ECO:0007669"/>
    <property type="project" value="UniProtKB-KW"/>
</dbReference>
<dbReference type="Gene3D" id="2.40.30.10">
    <property type="entry name" value="Translation factors"/>
    <property type="match status" value="1"/>
</dbReference>
<dbReference type="Proteomes" id="UP000320176">
    <property type="component" value="Unassembled WGS sequence"/>
</dbReference>
<dbReference type="CDD" id="cd06199">
    <property type="entry name" value="SiR"/>
    <property type="match status" value="1"/>
</dbReference>
<keyword evidence="9" id="KW-0521">NADP</keyword>
<evidence type="ECO:0000256" key="9">
    <source>
        <dbReference type="ARBA" id="ARBA00022857"/>
    </source>
</evidence>
<sequence>MSSFIPEHAPFTTEQRAWLNGFFSGLAGIQLNADAAAVLSAAGMVTPSVAPGLEPEPEQEEFPWHDASLPIVDRMSLAEDKPIERKLMAAMAQLDCGSCGYLCQTYAEAIAAGDEKNLTLCSPGGKETAKMVKLVLKESTGQDSAQRAIAQTASAQTASAPTKNGATVNGKGAASWSRQNPFTAKLVESRRLNKPGSAKDTRHVVIDLSGSGIRYDVGDALGIYPTNCRDLVTEIIEEIGAEPQMLVSSPQGDSKSLLDTLVQDRCLKDPSDELIELIISRAQDSSLLPILTGYLEDGVPGGFDVLDALRLARGVTISATEFVATLAVLNPRLYSIASSQKTVGDTVHLTVGRVAFEKDGRERKGVASTLLADRLDGGGEIRVFRQANHGGFTVPSDPTAAMIMVGPGTGIAPFMAFLQERAATKASGNNWLFFGDQRSEFDFLYQDELNQFAQSGVLNRLDTAFSRDGEHKVYVQDRMKEQAAELWRWLSEGAYFYVCGDASRMALDVDRSLHQIVAQQGGFSESDARAYVANLGKEKRYVRDVY</sequence>
<dbReference type="InterPro" id="IPR039261">
    <property type="entry name" value="FNR_nucleotide-bd"/>
</dbReference>
<keyword evidence="4" id="KW-0004">4Fe-4S</keyword>
<dbReference type="InterPro" id="IPR001709">
    <property type="entry name" value="Flavoprot_Pyr_Nucl_cyt_Rdtase"/>
</dbReference>
<dbReference type="InterPro" id="IPR003097">
    <property type="entry name" value="CysJ-like_FAD-binding"/>
</dbReference>
<dbReference type="InterPro" id="IPR017927">
    <property type="entry name" value="FAD-bd_FR_type"/>
</dbReference>
<dbReference type="Pfam" id="PF00175">
    <property type="entry name" value="NAD_binding_1"/>
    <property type="match status" value="1"/>
</dbReference>
<evidence type="ECO:0000256" key="7">
    <source>
        <dbReference type="ARBA" id="ARBA00022723"/>
    </source>
</evidence>
<comment type="cofactor">
    <cofactor evidence="2">
        <name>FAD</name>
        <dbReference type="ChEBI" id="CHEBI:57692"/>
    </cofactor>
</comment>
<reference evidence="18 19" key="1">
    <citation type="submission" date="2019-02" db="EMBL/GenBank/DDBJ databases">
        <title>Deep-cultivation of Planctomycetes and their phenomic and genomic characterization uncovers novel biology.</title>
        <authorList>
            <person name="Wiegand S."/>
            <person name="Jogler M."/>
            <person name="Boedeker C."/>
            <person name="Pinto D."/>
            <person name="Vollmers J."/>
            <person name="Rivas-Marin E."/>
            <person name="Kohn T."/>
            <person name="Peeters S.H."/>
            <person name="Heuer A."/>
            <person name="Rast P."/>
            <person name="Oberbeckmann S."/>
            <person name="Bunk B."/>
            <person name="Jeske O."/>
            <person name="Meyerdierks A."/>
            <person name="Storesund J.E."/>
            <person name="Kallscheuer N."/>
            <person name="Luecker S."/>
            <person name="Lage O.M."/>
            <person name="Pohl T."/>
            <person name="Merkel B.J."/>
            <person name="Hornburger P."/>
            <person name="Mueller R.-W."/>
            <person name="Bruemmer F."/>
            <person name="Labrenz M."/>
            <person name="Spormann A.M."/>
            <person name="Op Den Camp H."/>
            <person name="Overmann J."/>
            <person name="Amann R."/>
            <person name="Jetten M.S.M."/>
            <person name="Mascher T."/>
            <person name="Medema M.H."/>
            <person name="Devos D.P."/>
            <person name="Kaster A.-K."/>
            <person name="Ovreas L."/>
            <person name="Rohde M."/>
            <person name="Galperin M.Y."/>
            <person name="Jogler C."/>
        </authorList>
    </citation>
    <scope>NUCLEOTIDE SEQUENCE [LARGE SCALE GENOMIC DNA]</scope>
    <source>
        <strain evidence="18 19">Pla52n</strain>
    </source>
</reference>
<dbReference type="InterPro" id="IPR017938">
    <property type="entry name" value="Riboflavin_synthase-like_b-brl"/>
</dbReference>
<dbReference type="Gene3D" id="3.40.50.80">
    <property type="entry name" value="Nucleotide-binding domain of ferredoxin-NADP reductase (FNR) module"/>
    <property type="match status" value="1"/>
</dbReference>
<dbReference type="GO" id="GO:0046872">
    <property type="term" value="F:metal ion binding"/>
    <property type="evidence" value="ECO:0007669"/>
    <property type="project" value="UniProtKB-KW"/>
</dbReference>
<dbReference type="InterPro" id="IPR023173">
    <property type="entry name" value="NADPH_Cyt_P450_Rdtase_alpha"/>
</dbReference>
<evidence type="ECO:0000313" key="19">
    <source>
        <dbReference type="Proteomes" id="UP000320176"/>
    </source>
</evidence>
<dbReference type="PROSITE" id="PS51656">
    <property type="entry name" value="4FE4S"/>
    <property type="match status" value="1"/>
</dbReference>
<protein>
    <recommendedName>
        <fullName evidence="3">assimilatory sulfite reductase (NADPH)</fullName>
        <ecNumber evidence="3">1.8.1.2</ecNumber>
    </recommendedName>
</protein>
<dbReference type="PROSITE" id="PS51384">
    <property type="entry name" value="FAD_FR"/>
    <property type="match status" value="1"/>
</dbReference>
<dbReference type="GO" id="GO:0005829">
    <property type="term" value="C:cytosol"/>
    <property type="evidence" value="ECO:0007669"/>
    <property type="project" value="TreeGrafter"/>
</dbReference>
<dbReference type="GO" id="GO:0051539">
    <property type="term" value="F:4 iron, 4 sulfur cluster binding"/>
    <property type="evidence" value="ECO:0007669"/>
    <property type="project" value="UniProtKB-KW"/>
</dbReference>
<keyword evidence="19" id="KW-1185">Reference proteome</keyword>
<dbReference type="Gene3D" id="1.20.990.10">
    <property type="entry name" value="NADPH-cytochrome p450 Reductase, Chain A, domain 3"/>
    <property type="match status" value="1"/>
</dbReference>
<evidence type="ECO:0000256" key="10">
    <source>
        <dbReference type="ARBA" id="ARBA00023002"/>
    </source>
</evidence>
<evidence type="ECO:0000256" key="3">
    <source>
        <dbReference type="ARBA" id="ARBA00012604"/>
    </source>
</evidence>
<dbReference type="FunFam" id="3.40.50.80:FF:000001">
    <property type="entry name" value="NADPH--cytochrome P450 reductase 1"/>
    <property type="match status" value="1"/>
</dbReference>
<organism evidence="18 19">
    <name type="scientific">Stieleria varia</name>
    <dbReference type="NCBI Taxonomy" id="2528005"/>
    <lineage>
        <taxon>Bacteria</taxon>
        <taxon>Pseudomonadati</taxon>
        <taxon>Planctomycetota</taxon>
        <taxon>Planctomycetia</taxon>
        <taxon>Pirellulales</taxon>
        <taxon>Pirellulaceae</taxon>
        <taxon>Stieleria</taxon>
    </lineage>
</organism>
<evidence type="ECO:0000313" key="18">
    <source>
        <dbReference type="EMBL" id="TWT89327.1"/>
    </source>
</evidence>
<evidence type="ECO:0000256" key="12">
    <source>
        <dbReference type="ARBA" id="ARBA00023014"/>
    </source>
</evidence>
<dbReference type="NCBIfam" id="NF004859">
    <property type="entry name" value="PRK06214.1"/>
    <property type="match status" value="1"/>
</dbReference>
<dbReference type="InterPro" id="IPR001433">
    <property type="entry name" value="OxRdtase_FAD/NAD-bd"/>
</dbReference>
<keyword evidence="13" id="KW-0028">Amino-acid biosynthesis</keyword>
<keyword evidence="6" id="KW-0288">FMN</keyword>
<dbReference type="SUPFAM" id="SSF52343">
    <property type="entry name" value="Ferredoxin reductase-like, C-terminal NADP-linked domain"/>
    <property type="match status" value="1"/>
</dbReference>
<evidence type="ECO:0000256" key="11">
    <source>
        <dbReference type="ARBA" id="ARBA00023004"/>
    </source>
</evidence>
<accession>A0A5C5ZQZ0</accession>
<evidence type="ECO:0000256" key="5">
    <source>
        <dbReference type="ARBA" id="ARBA00022630"/>
    </source>
</evidence>
<keyword evidence="13" id="KW-0198">Cysteine biosynthesis</keyword>
<evidence type="ECO:0000259" key="16">
    <source>
        <dbReference type="PROSITE" id="PS51384"/>
    </source>
</evidence>
<dbReference type="Gene3D" id="1.10.15.40">
    <property type="entry name" value="Electron transport complex subunit B, putative Fe-S cluster"/>
    <property type="match status" value="1"/>
</dbReference>
<dbReference type="InterPro" id="IPR007202">
    <property type="entry name" value="4Fe-4S_dom"/>
</dbReference>
<dbReference type="PANTHER" id="PTHR19384:SF128">
    <property type="entry name" value="NADPH OXIDOREDUCTASE A"/>
    <property type="match status" value="1"/>
</dbReference>
<gene>
    <name evidence="18" type="primary">cysJ</name>
    <name evidence="18" type="ORF">Pla52n_68290</name>
</gene>
<keyword evidence="11" id="KW-0408">Iron</keyword>
<dbReference type="EC" id="1.8.1.2" evidence="3"/>
<dbReference type="GO" id="GO:0010181">
    <property type="term" value="F:FMN binding"/>
    <property type="evidence" value="ECO:0007669"/>
    <property type="project" value="TreeGrafter"/>
</dbReference>
<dbReference type="GO" id="GO:0004783">
    <property type="term" value="F:sulfite reductase (NADPH) activity"/>
    <property type="evidence" value="ECO:0007669"/>
    <property type="project" value="UniProtKB-EC"/>
</dbReference>
<evidence type="ECO:0000256" key="6">
    <source>
        <dbReference type="ARBA" id="ARBA00022643"/>
    </source>
</evidence>
<comment type="caution">
    <text evidence="18">The sequence shown here is derived from an EMBL/GenBank/DDBJ whole genome shotgun (WGS) entry which is preliminary data.</text>
</comment>
<comment type="catalytic activity">
    <reaction evidence="14">
        <text>hydrogen sulfide + 3 NADP(+) + 3 H2O = sulfite + 3 NADPH + 4 H(+)</text>
        <dbReference type="Rhea" id="RHEA:13801"/>
        <dbReference type="ChEBI" id="CHEBI:15377"/>
        <dbReference type="ChEBI" id="CHEBI:15378"/>
        <dbReference type="ChEBI" id="CHEBI:17359"/>
        <dbReference type="ChEBI" id="CHEBI:29919"/>
        <dbReference type="ChEBI" id="CHEBI:57783"/>
        <dbReference type="ChEBI" id="CHEBI:58349"/>
        <dbReference type="EC" id="1.8.1.2"/>
    </reaction>
</comment>
<name>A0A5C5ZQZ0_9BACT</name>
<feature type="compositionally biased region" description="Low complexity" evidence="15">
    <location>
        <begin position="153"/>
        <end position="162"/>
    </location>
</feature>
<dbReference type="PANTHER" id="PTHR19384">
    <property type="entry name" value="NITRIC OXIDE SYNTHASE-RELATED"/>
    <property type="match status" value="1"/>
</dbReference>
<dbReference type="PRINTS" id="PR00371">
    <property type="entry name" value="FPNCR"/>
</dbReference>
<proteinExistence type="predicted"/>
<evidence type="ECO:0000256" key="1">
    <source>
        <dbReference type="ARBA" id="ARBA00001917"/>
    </source>
</evidence>
<keyword evidence="8" id="KW-0274">FAD</keyword>
<feature type="domain" description="FAD-binding FR-type" evidence="16">
    <location>
        <begin position="179"/>
        <end position="395"/>
    </location>
</feature>
<comment type="cofactor">
    <cofactor evidence="1">
        <name>FMN</name>
        <dbReference type="ChEBI" id="CHEBI:58210"/>
    </cofactor>
</comment>
<keyword evidence="10 18" id="KW-0560">Oxidoreductase</keyword>
<evidence type="ECO:0000256" key="15">
    <source>
        <dbReference type="SAM" id="MobiDB-lite"/>
    </source>
</evidence>
<evidence type="ECO:0000256" key="2">
    <source>
        <dbReference type="ARBA" id="ARBA00001974"/>
    </source>
</evidence>
<evidence type="ECO:0000256" key="8">
    <source>
        <dbReference type="ARBA" id="ARBA00022827"/>
    </source>
</evidence>
<keyword evidence="5" id="KW-0285">Flavoprotein</keyword>
<feature type="domain" description="4Fe-4S" evidence="17">
    <location>
        <begin position="78"/>
        <end position="138"/>
    </location>
</feature>
<dbReference type="AlphaFoldDB" id="A0A5C5ZQZ0"/>
<feature type="region of interest" description="Disordered" evidence="15">
    <location>
        <begin position="153"/>
        <end position="176"/>
    </location>
</feature>
<dbReference type="GO" id="GO:0050660">
    <property type="term" value="F:flavin adenine dinucleotide binding"/>
    <property type="evidence" value="ECO:0007669"/>
    <property type="project" value="TreeGrafter"/>
</dbReference>
<dbReference type="Pfam" id="PF00667">
    <property type="entry name" value="FAD_binding_1"/>
    <property type="match status" value="2"/>
</dbReference>
<keyword evidence="7" id="KW-0479">Metal-binding</keyword>